<dbReference type="GO" id="GO:0016747">
    <property type="term" value="F:acyltransferase activity, transferring groups other than amino-acyl groups"/>
    <property type="evidence" value="ECO:0007669"/>
    <property type="project" value="InterPro"/>
</dbReference>
<evidence type="ECO:0000259" key="1">
    <source>
        <dbReference type="PROSITE" id="PS51186"/>
    </source>
</evidence>
<dbReference type="PANTHER" id="PTHR43072">
    <property type="entry name" value="N-ACETYLTRANSFERASE"/>
    <property type="match status" value="1"/>
</dbReference>
<dbReference type="SUPFAM" id="SSF55729">
    <property type="entry name" value="Acyl-CoA N-acyltransferases (Nat)"/>
    <property type="match status" value="1"/>
</dbReference>
<dbReference type="InterPro" id="IPR000182">
    <property type="entry name" value="GNAT_dom"/>
</dbReference>
<dbReference type="Pfam" id="PF00583">
    <property type="entry name" value="Acetyltransf_1"/>
    <property type="match status" value="1"/>
</dbReference>
<gene>
    <name evidence="2" type="ORF">FQP90_06370</name>
</gene>
<keyword evidence="2" id="KW-0808">Transferase</keyword>
<accession>A0A558H6D6</accession>
<proteinExistence type="predicted"/>
<comment type="caution">
    <text evidence="2">The sequence shown here is derived from an EMBL/GenBank/DDBJ whole genome shotgun (WGS) entry which is preliminary data.</text>
</comment>
<dbReference type="PROSITE" id="PS51186">
    <property type="entry name" value="GNAT"/>
    <property type="match status" value="1"/>
</dbReference>
<dbReference type="Proteomes" id="UP000316500">
    <property type="component" value="Unassembled WGS sequence"/>
</dbReference>
<protein>
    <submittedName>
        <fullName evidence="2">GNAT family N-acetyltransferase</fullName>
    </submittedName>
</protein>
<dbReference type="OrthoDB" id="3254236at2"/>
<evidence type="ECO:0000313" key="2">
    <source>
        <dbReference type="EMBL" id="TVU64692.1"/>
    </source>
</evidence>
<dbReference type="InterPro" id="IPR016181">
    <property type="entry name" value="Acyl_CoA_acyltransferase"/>
</dbReference>
<dbReference type="AlphaFoldDB" id="A0A558H6D6"/>
<reference evidence="2 3" key="1">
    <citation type="submission" date="2019-07" db="EMBL/GenBank/DDBJ databases">
        <title>Diversity of Bacteria from Kongsfjorden, Arctic.</title>
        <authorList>
            <person name="Yu Y."/>
        </authorList>
    </citation>
    <scope>NUCLEOTIDE SEQUENCE [LARGE SCALE GENOMIC DNA]</scope>
    <source>
        <strain evidence="2 3">SM1928</strain>
    </source>
</reference>
<sequence length="170" mass="18003">MTFVIRPAAKADLPGIVAVDLAAARTSPANAGRFTSSIQAAIADPERLVLVAELSPNVAAGGGVAVVGWAKTHLWDFADGPAPAGHYLAGVTVLPDFRRRGLAGELTEARLNWIWQRANEAWYVVNARNQASLALHRGWGFREVARGPGFHTVTFDGGEGVLLSAARPLD</sequence>
<name>A0A558H6D6_PAENT</name>
<feature type="domain" description="N-acetyltransferase" evidence="1">
    <location>
        <begin position="3"/>
        <end position="168"/>
    </location>
</feature>
<organism evidence="2 3">
    <name type="scientific">Paenarthrobacter nitroguajacolicus</name>
    <name type="common">Arthrobacter nitroguajacolicus</name>
    <dbReference type="NCBI Taxonomy" id="211146"/>
    <lineage>
        <taxon>Bacteria</taxon>
        <taxon>Bacillati</taxon>
        <taxon>Actinomycetota</taxon>
        <taxon>Actinomycetes</taxon>
        <taxon>Micrococcales</taxon>
        <taxon>Micrococcaceae</taxon>
        <taxon>Paenarthrobacter</taxon>
    </lineage>
</organism>
<dbReference type="Gene3D" id="3.40.630.30">
    <property type="match status" value="1"/>
</dbReference>
<evidence type="ECO:0000313" key="3">
    <source>
        <dbReference type="Proteomes" id="UP000316500"/>
    </source>
</evidence>
<dbReference type="RefSeq" id="WP_144648849.1">
    <property type="nucleotide sequence ID" value="NZ_VNFK01000004.1"/>
</dbReference>
<dbReference type="CDD" id="cd04301">
    <property type="entry name" value="NAT_SF"/>
    <property type="match status" value="1"/>
</dbReference>
<dbReference type="EMBL" id="VNFK01000004">
    <property type="protein sequence ID" value="TVU64692.1"/>
    <property type="molecule type" value="Genomic_DNA"/>
</dbReference>